<dbReference type="InterPro" id="IPR010572">
    <property type="entry name" value="Tail_dom"/>
</dbReference>
<evidence type="ECO:0000259" key="1">
    <source>
        <dbReference type="Pfam" id="PF06605"/>
    </source>
</evidence>
<protein>
    <recommendedName>
        <fullName evidence="1">Tail spike domain-containing protein</fullName>
    </recommendedName>
</protein>
<dbReference type="RefSeq" id="WP_076003012.1">
    <property type="nucleotide sequence ID" value="NZ_CP019058.1"/>
</dbReference>
<keyword evidence="3" id="KW-1185">Reference proteome</keyword>
<evidence type="ECO:0000313" key="2">
    <source>
        <dbReference type="EMBL" id="APW19086.1"/>
    </source>
</evidence>
<dbReference type="NCBIfam" id="TIGR01665">
    <property type="entry name" value="put_anti_recept"/>
    <property type="match status" value="1"/>
</dbReference>
<dbReference type="Pfam" id="PF06605">
    <property type="entry name" value="Prophage_tail"/>
    <property type="match status" value="1"/>
</dbReference>
<accession>A0ABM6GK46</accession>
<dbReference type="Proteomes" id="UP000186260">
    <property type="component" value="Chromosome"/>
</dbReference>
<reference evidence="3" key="1">
    <citation type="submission" date="2017-01" db="EMBL/GenBank/DDBJ databases">
        <title>Gardnerella vaginalis bacteremia associated with severe acute encephalopathy in a young female patient: Case Report and characterization of the isolate.</title>
        <authorList>
            <person name="Tankovic J."/>
            <person name="Timinskas A."/>
            <person name="Zilnyte M."/>
            <person name="Janulaitiene M."/>
            <person name="Zvirbliene A."/>
            <person name="Pleckaityte M."/>
        </authorList>
    </citation>
    <scope>NUCLEOTIDE SEQUENCE [LARGE SCALE GENOMIC DNA]</scope>
    <source>
        <strain evidence="3">GV37</strain>
    </source>
</reference>
<proteinExistence type="predicted"/>
<dbReference type="EMBL" id="CP019058">
    <property type="protein sequence ID" value="APW19086.1"/>
    <property type="molecule type" value="Genomic_DNA"/>
</dbReference>
<dbReference type="InterPro" id="IPR007119">
    <property type="entry name" value="Phage_tail_spike_N"/>
</dbReference>
<organism evidence="2 3">
    <name type="scientific">Gardnerella swidsinskii</name>
    <dbReference type="NCBI Taxonomy" id="2792979"/>
    <lineage>
        <taxon>Bacteria</taxon>
        <taxon>Bacillati</taxon>
        <taxon>Actinomycetota</taxon>
        <taxon>Actinomycetes</taxon>
        <taxon>Bifidobacteriales</taxon>
        <taxon>Bifidobacteriaceae</taxon>
        <taxon>Gardnerella</taxon>
    </lineage>
</organism>
<gene>
    <name evidence="2" type="ORF">BVL65_06055</name>
</gene>
<feature type="domain" description="Tail spike" evidence="1">
    <location>
        <begin position="91"/>
        <end position="355"/>
    </location>
</feature>
<sequence>MRFAHVSYNDILKPDITSITKAVSTCAADGTDTLDITTLDGGVEKNDRILYLDGKGLWHEYIVQIVETQRDEGKPVTTAYCVNSIAELGSVYILDKRGRKTTAPERVKVALEGTRWNVGDVDNGTIRHYADLNFYHQSVLKSLQAITKEYGLEVETNVTVENGKVTARTVNLLEQRGNHNAERRFEYGCDLKSVKRTLMAEQVITRLYAWGKGEEKTDDDGNATGGYSRRIGIKEVNGGKPYLDNVEAQKYWGVLEGDAVFEDCDDRNELLRLAQARLAQVSKPQVSYEADVVNLGRAGFDAHGVSVGDAVQIVDTTFTPPIRVEGRVLKIEEDLLDSVDATRITLGNICESYTQRRRAMQQKLDELIAQSSEWNAVAEGNGLYVRNLIEHVNTVLNARGGYTYFTPNAGLFVYDKNKGKNPTTVTQIGGGFWRIADSKKSNGDWNWKNVCDGHGLFADRIYTGILSDAVGKNFWNLDTGEFSLQATTKIGGKTVQEIVDDSSAGVISKMNESLTQEAIFNKLTNGGQTQGIYLSGGQVYLNASYLKTGSLNAGLIKAGRIQDYVNSNWWDLTTSTIHISRGEIGGMTIANNKIHNRTLSLDEYGMHFMSGNTKYGRIGIIDYADSRHKVLFFGSRSDDCLIGFGIQSNGAGAYKAALTYSPTSFGTLEQGLNFSADCNFGYHKVSKAGLASDCVYEDGANMDSRTFYLPTSMDKDGTAREWVPVTFGFRNGFVI</sequence>
<evidence type="ECO:0000313" key="3">
    <source>
        <dbReference type="Proteomes" id="UP000186260"/>
    </source>
</evidence>
<name>A0ABM6GK46_9BIFI</name>